<gene>
    <name evidence="9" type="ORF">DHM44_09125</name>
</gene>
<dbReference type="Gene3D" id="1.10.8.60">
    <property type="match status" value="1"/>
</dbReference>
<dbReference type="Pfam" id="PF00072">
    <property type="entry name" value="Response_reg"/>
    <property type="match status" value="1"/>
</dbReference>
<dbReference type="CDD" id="cd00009">
    <property type="entry name" value="AAA"/>
    <property type="match status" value="1"/>
</dbReference>
<dbReference type="GO" id="GO:0006355">
    <property type="term" value="P:regulation of DNA-templated transcription"/>
    <property type="evidence" value="ECO:0007669"/>
    <property type="project" value="InterPro"/>
</dbReference>
<comment type="caution">
    <text evidence="9">The sequence shown here is derived from an EMBL/GenBank/DDBJ whole genome shotgun (WGS) entry which is preliminary data.</text>
</comment>
<dbReference type="SMART" id="SM00382">
    <property type="entry name" value="AAA"/>
    <property type="match status" value="1"/>
</dbReference>
<dbReference type="InterPro" id="IPR002197">
    <property type="entry name" value="HTH_Fis"/>
</dbReference>
<feature type="domain" description="Sigma-54 factor interaction" evidence="7">
    <location>
        <begin position="155"/>
        <end position="383"/>
    </location>
</feature>
<dbReference type="Pfam" id="PF00158">
    <property type="entry name" value="Sigma54_activat"/>
    <property type="match status" value="1"/>
</dbReference>
<dbReference type="GO" id="GO:0000160">
    <property type="term" value="P:phosphorelay signal transduction system"/>
    <property type="evidence" value="ECO:0007669"/>
    <property type="project" value="InterPro"/>
</dbReference>
<dbReference type="PANTHER" id="PTHR32071:SF119">
    <property type="entry name" value="SIGMA L-DEPENDENT TRANSCRIPTIONAL REGULATOR YPLP-RELATED"/>
    <property type="match status" value="1"/>
</dbReference>
<dbReference type="Gene3D" id="3.40.50.2300">
    <property type="match status" value="1"/>
</dbReference>
<dbReference type="GO" id="GO:0043565">
    <property type="term" value="F:sequence-specific DNA binding"/>
    <property type="evidence" value="ECO:0007669"/>
    <property type="project" value="InterPro"/>
</dbReference>
<keyword evidence="6" id="KW-0597">Phosphoprotein</keyword>
<feature type="domain" description="Response regulatory" evidence="8">
    <location>
        <begin position="25"/>
        <end position="138"/>
    </location>
</feature>
<dbReference type="InterPro" id="IPR003593">
    <property type="entry name" value="AAA+_ATPase"/>
</dbReference>
<evidence type="ECO:0000256" key="2">
    <source>
        <dbReference type="ARBA" id="ARBA00022840"/>
    </source>
</evidence>
<dbReference type="PROSITE" id="PS50110">
    <property type="entry name" value="RESPONSE_REGULATORY"/>
    <property type="match status" value="1"/>
</dbReference>
<evidence type="ECO:0000259" key="7">
    <source>
        <dbReference type="PROSITE" id="PS50045"/>
    </source>
</evidence>
<evidence type="ECO:0000313" key="9">
    <source>
        <dbReference type="EMBL" id="HCW93829.1"/>
    </source>
</evidence>
<feature type="modified residue" description="4-aspartylphosphate" evidence="6">
    <location>
        <position position="73"/>
    </location>
</feature>
<dbReference type="PROSITE" id="PS00676">
    <property type="entry name" value="SIGMA54_INTERACT_2"/>
    <property type="match status" value="1"/>
</dbReference>
<dbReference type="Proteomes" id="UP000262325">
    <property type="component" value="Unassembled WGS sequence"/>
</dbReference>
<dbReference type="SUPFAM" id="SSF46689">
    <property type="entry name" value="Homeodomain-like"/>
    <property type="match status" value="1"/>
</dbReference>
<dbReference type="InterPro" id="IPR001789">
    <property type="entry name" value="Sig_transdc_resp-reg_receiver"/>
</dbReference>
<dbReference type="Gene3D" id="1.10.10.60">
    <property type="entry name" value="Homeodomain-like"/>
    <property type="match status" value="1"/>
</dbReference>
<accession>A0A3D5QEY5</accession>
<dbReference type="InterPro" id="IPR058031">
    <property type="entry name" value="AAA_lid_NorR"/>
</dbReference>
<dbReference type="InterPro" id="IPR025944">
    <property type="entry name" value="Sigma_54_int_dom_CS"/>
</dbReference>
<keyword evidence="2" id="KW-0067">ATP-binding</keyword>
<evidence type="ECO:0000259" key="8">
    <source>
        <dbReference type="PROSITE" id="PS50110"/>
    </source>
</evidence>
<dbReference type="PROSITE" id="PS00675">
    <property type="entry name" value="SIGMA54_INTERACT_1"/>
    <property type="match status" value="1"/>
</dbReference>
<dbReference type="InterPro" id="IPR009057">
    <property type="entry name" value="Homeodomain-like_sf"/>
</dbReference>
<dbReference type="InterPro" id="IPR011006">
    <property type="entry name" value="CheY-like_superfamily"/>
</dbReference>
<dbReference type="SUPFAM" id="SSF52172">
    <property type="entry name" value="CheY-like"/>
    <property type="match status" value="1"/>
</dbReference>
<keyword evidence="4" id="KW-0238">DNA-binding</keyword>
<dbReference type="SMART" id="SM00448">
    <property type="entry name" value="REC"/>
    <property type="match status" value="1"/>
</dbReference>
<dbReference type="SUPFAM" id="SSF52540">
    <property type="entry name" value="P-loop containing nucleoside triphosphate hydrolases"/>
    <property type="match status" value="1"/>
</dbReference>
<keyword evidence="3" id="KW-0805">Transcription regulation</keyword>
<dbReference type="InterPro" id="IPR025943">
    <property type="entry name" value="Sigma_54_int_dom_ATP-bd_2"/>
</dbReference>
<dbReference type="GO" id="GO:0005524">
    <property type="term" value="F:ATP binding"/>
    <property type="evidence" value="ECO:0007669"/>
    <property type="project" value="UniProtKB-KW"/>
</dbReference>
<dbReference type="PANTHER" id="PTHR32071">
    <property type="entry name" value="TRANSCRIPTIONAL REGULATORY PROTEIN"/>
    <property type="match status" value="1"/>
</dbReference>
<protein>
    <submittedName>
        <fullName evidence="9">Sigma-54-dependent Fis family transcriptional regulator</fullName>
    </submittedName>
</protein>
<dbReference type="AlphaFoldDB" id="A0A3D5QEY5"/>
<proteinExistence type="predicted"/>
<keyword evidence="1" id="KW-0547">Nucleotide-binding</keyword>
<dbReference type="PROSITE" id="PS00688">
    <property type="entry name" value="SIGMA54_INTERACT_3"/>
    <property type="match status" value="1"/>
</dbReference>
<dbReference type="PROSITE" id="PS50045">
    <property type="entry name" value="SIGMA54_INTERACT_4"/>
    <property type="match status" value="1"/>
</dbReference>
<sequence>MPSFMLILKKTWEQNLHWSLRAMIKITLIEDDKTLNKLIKRSLDSYYNITGFYDFTTAFNYIKSSHTDIIISDIKLPDGNGIDLLKRVKTFKSEIYFILITGFGTVEEAVNCIKAGADDYILKPVDPELLKAKIDLIEENIRLKLFAREKYDFSFVYESAKMTEVVNLALKVAEADSNVLITGETGTGKEVLSKFIHFNSKRKNNPFLQVNCPNLQENLFESEIFGYKKGAFTGANADKKGLAKLADKGTLLLDEIGEMPSGFQAKLLRFLEEKQFIPVGASGYETSDVRIITATNKNLEEMVKKGEFRSDLYYRLNIITIEIPPLRERKEDIIPLTYFFMEKFKHLNKKIKDINQQAKDILLKYNFPGNIRELSNIIERAMILETTYEITPSSISLCSSGLTDNDIELDKVIKHHILNILDKTEGDKTKAAKLLKIDRSTLYRKLKEYGIN</sequence>
<keyword evidence="5" id="KW-0804">Transcription</keyword>
<dbReference type="InterPro" id="IPR025662">
    <property type="entry name" value="Sigma_54_int_dom_ATP-bd_1"/>
</dbReference>
<evidence type="ECO:0000256" key="1">
    <source>
        <dbReference type="ARBA" id="ARBA00022741"/>
    </source>
</evidence>
<dbReference type="Pfam" id="PF02954">
    <property type="entry name" value="HTH_8"/>
    <property type="match status" value="1"/>
</dbReference>
<dbReference type="EMBL" id="DPPF01000190">
    <property type="protein sequence ID" value="HCW93829.1"/>
    <property type="molecule type" value="Genomic_DNA"/>
</dbReference>
<dbReference type="CDD" id="cd00156">
    <property type="entry name" value="REC"/>
    <property type="match status" value="1"/>
</dbReference>
<evidence type="ECO:0000256" key="4">
    <source>
        <dbReference type="ARBA" id="ARBA00023125"/>
    </source>
</evidence>
<organism evidence="9 10">
    <name type="scientific">Flexistipes sinusarabici</name>
    <dbReference type="NCBI Taxonomy" id="2352"/>
    <lineage>
        <taxon>Bacteria</taxon>
        <taxon>Pseudomonadati</taxon>
        <taxon>Deferribacterota</taxon>
        <taxon>Deferribacteres</taxon>
        <taxon>Deferribacterales</taxon>
        <taxon>Flexistipitaceae</taxon>
        <taxon>Flexistipes</taxon>
    </lineage>
</organism>
<dbReference type="Gene3D" id="3.40.50.300">
    <property type="entry name" value="P-loop containing nucleotide triphosphate hydrolases"/>
    <property type="match status" value="1"/>
</dbReference>
<evidence type="ECO:0000256" key="3">
    <source>
        <dbReference type="ARBA" id="ARBA00023015"/>
    </source>
</evidence>
<reference evidence="9 10" key="1">
    <citation type="journal article" date="2018" name="Nat. Biotechnol.">
        <title>A standardized bacterial taxonomy based on genome phylogeny substantially revises the tree of life.</title>
        <authorList>
            <person name="Parks D.H."/>
            <person name="Chuvochina M."/>
            <person name="Waite D.W."/>
            <person name="Rinke C."/>
            <person name="Skarshewski A."/>
            <person name="Chaumeil P.A."/>
            <person name="Hugenholtz P."/>
        </authorList>
    </citation>
    <scope>NUCLEOTIDE SEQUENCE [LARGE SCALE GENOMIC DNA]</scope>
    <source>
        <strain evidence="9">UBA8672</strain>
    </source>
</reference>
<evidence type="ECO:0000256" key="5">
    <source>
        <dbReference type="ARBA" id="ARBA00023163"/>
    </source>
</evidence>
<dbReference type="InterPro" id="IPR027417">
    <property type="entry name" value="P-loop_NTPase"/>
</dbReference>
<dbReference type="FunFam" id="3.40.50.300:FF:000006">
    <property type="entry name" value="DNA-binding transcriptional regulator NtrC"/>
    <property type="match status" value="1"/>
</dbReference>
<dbReference type="Pfam" id="PF25601">
    <property type="entry name" value="AAA_lid_14"/>
    <property type="match status" value="1"/>
</dbReference>
<name>A0A3D5QEY5_FLESI</name>
<evidence type="ECO:0000313" key="10">
    <source>
        <dbReference type="Proteomes" id="UP000262325"/>
    </source>
</evidence>
<dbReference type="InterPro" id="IPR002078">
    <property type="entry name" value="Sigma_54_int"/>
</dbReference>
<evidence type="ECO:0000256" key="6">
    <source>
        <dbReference type="PROSITE-ProRule" id="PRU00169"/>
    </source>
</evidence>
<dbReference type="PRINTS" id="PR01590">
    <property type="entry name" value="HTHFIS"/>
</dbReference>